<evidence type="ECO:0000256" key="9">
    <source>
        <dbReference type="ARBA" id="ARBA00023136"/>
    </source>
</evidence>
<keyword evidence="9 10" id="KW-0472">Membrane</keyword>
<keyword evidence="4 10" id="KW-1003">Cell membrane</keyword>
<keyword evidence="11" id="KW-0282">Flagellum</keyword>
<accession>A0A7W7ZE15</accession>
<comment type="caution">
    <text evidence="11">The sequence shown here is derived from an EMBL/GenBank/DDBJ whole genome shotgun (WGS) entry which is preliminary data.</text>
</comment>
<dbReference type="AlphaFoldDB" id="A0A7W7ZE15"/>
<evidence type="ECO:0000256" key="10">
    <source>
        <dbReference type="RuleBase" id="RU364125"/>
    </source>
</evidence>
<proteinExistence type="inferred from homology"/>
<dbReference type="GO" id="GO:0009425">
    <property type="term" value="C:bacterial-type flagellum basal body"/>
    <property type="evidence" value="ECO:0007669"/>
    <property type="project" value="InterPro"/>
</dbReference>
<dbReference type="GO" id="GO:0006935">
    <property type="term" value="P:chemotaxis"/>
    <property type="evidence" value="ECO:0007669"/>
    <property type="project" value="UniProtKB-KW"/>
</dbReference>
<dbReference type="GO" id="GO:0005886">
    <property type="term" value="C:plasma membrane"/>
    <property type="evidence" value="ECO:0007669"/>
    <property type="project" value="UniProtKB-SubCell"/>
</dbReference>
<keyword evidence="8 10" id="KW-1133">Transmembrane helix</keyword>
<dbReference type="Proteomes" id="UP000540989">
    <property type="component" value="Unassembled WGS sequence"/>
</dbReference>
<keyword evidence="12" id="KW-1185">Reference proteome</keyword>
<feature type="transmembrane region" description="Helical" evidence="10">
    <location>
        <begin position="20"/>
        <end position="46"/>
    </location>
</feature>
<comment type="similarity">
    <text evidence="3 10">Belongs to the FliL family.</text>
</comment>
<gene>
    <name evidence="11" type="ORF">HDF16_002332</name>
</gene>
<evidence type="ECO:0000256" key="6">
    <source>
        <dbReference type="ARBA" id="ARBA00022692"/>
    </source>
</evidence>
<keyword evidence="5 10" id="KW-0145">Chemotaxis</keyword>
<sequence>MANASSGGEEPVKPGGVKLPIPLLLVVVIFGTWLGLAGGGAAFIYLAKSGKLPIAHAEGTASSSEASHQVVLEPILVNLADEGGHAYLRLGLTLEIAGDKPAPAAEADATKGKSGPETAIRDIVLTNLSRQTSAYLLGPDGKEHLKIELKEAITKSNLKVTVKDLYFSDFLVQM</sequence>
<reference evidence="11 12" key="1">
    <citation type="submission" date="2020-08" db="EMBL/GenBank/DDBJ databases">
        <title>Genomic Encyclopedia of Type Strains, Phase IV (KMG-V): Genome sequencing to study the core and pangenomes of soil and plant-associated prokaryotes.</title>
        <authorList>
            <person name="Whitman W."/>
        </authorList>
    </citation>
    <scope>NUCLEOTIDE SEQUENCE [LARGE SCALE GENOMIC DNA]</scope>
    <source>
        <strain evidence="11 12">M8UP14</strain>
    </source>
</reference>
<dbReference type="EMBL" id="JACHIP010000003">
    <property type="protein sequence ID" value="MBB5057626.1"/>
    <property type="molecule type" value="Genomic_DNA"/>
</dbReference>
<keyword evidence="6 10" id="KW-0812">Transmembrane</keyword>
<dbReference type="InterPro" id="IPR005503">
    <property type="entry name" value="FliL"/>
</dbReference>
<dbReference type="PANTHER" id="PTHR35091">
    <property type="entry name" value="FLAGELLAR PROTEIN FLIL"/>
    <property type="match status" value="1"/>
</dbReference>
<name>A0A7W7ZE15_9BACT</name>
<dbReference type="Pfam" id="PF03748">
    <property type="entry name" value="FliL"/>
    <property type="match status" value="1"/>
</dbReference>
<evidence type="ECO:0000256" key="2">
    <source>
        <dbReference type="ARBA" id="ARBA00004162"/>
    </source>
</evidence>
<comment type="subcellular location">
    <subcellularLocation>
        <location evidence="2">Cell membrane</location>
        <topology evidence="2">Single-pass membrane protein</topology>
    </subcellularLocation>
</comment>
<evidence type="ECO:0000256" key="3">
    <source>
        <dbReference type="ARBA" id="ARBA00008281"/>
    </source>
</evidence>
<evidence type="ECO:0000256" key="5">
    <source>
        <dbReference type="ARBA" id="ARBA00022500"/>
    </source>
</evidence>
<evidence type="ECO:0000256" key="8">
    <source>
        <dbReference type="ARBA" id="ARBA00022989"/>
    </source>
</evidence>
<dbReference type="GO" id="GO:0071978">
    <property type="term" value="P:bacterial-type flagellum-dependent swarming motility"/>
    <property type="evidence" value="ECO:0007669"/>
    <property type="project" value="TreeGrafter"/>
</dbReference>
<evidence type="ECO:0000256" key="7">
    <source>
        <dbReference type="ARBA" id="ARBA00022779"/>
    </source>
</evidence>
<evidence type="ECO:0000256" key="1">
    <source>
        <dbReference type="ARBA" id="ARBA00002254"/>
    </source>
</evidence>
<evidence type="ECO:0000313" key="12">
    <source>
        <dbReference type="Proteomes" id="UP000540989"/>
    </source>
</evidence>
<keyword evidence="11" id="KW-0969">Cilium</keyword>
<keyword evidence="7 10" id="KW-0283">Flagellar rotation</keyword>
<organism evidence="11 12">
    <name type="scientific">Granulicella aggregans</name>
    <dbReference type="NCBI Taxonomy" id="474949"/>
    <lineage>
        <taxon>Bacteria</taxon>
        <taxon>Pseudomonadati</taxon>
        <taxon>Acidobacteriota</taxon>
        <taxon>Terriglobia</taxon>
        <taxon>Terriglobales</taxon>
        <taxon>Acidobacteriaceae</taxon>
        <taxon>Granulicella</taxon>
    </lineage>
</organism>
<evidence type="ECO:0000256" key="4">
    <source>
        <dbReference type="ARBA" id="ARBA00022475"/>
    </source>
</evidence>
<dbReference type="RefSeq" id="WP_184216661.1">
    <property type="nucleotide sequence ID" value="NZ_JACHIP010000003.1"/>
</dbReference>
<comment type="function">
    <text evidence="1 10">Controls the rotational direction of flagella during chemotaxis.</text>
</comment>
<dbReference type="PANTHER" id="PTHR35091:SF2">
    <property type="entry name" value="FLAGELLAR PROTEIN FLIL"/>
    <property type="match status" value="1"/>
</dbReference>
<protein>
    <recommendedName>
        <fullName evidence="10">Flagellar protein FliL</fullName>
    </recommendedName>
</protein>
<keyword evidence="11" id="KW-0966">Cell projection</keyword>
<evidence type="ECO:0000313" key="11">
    <source>
        <dbReference type="EMBL" id="MBB5057626.1"/>
    </source>
</evidence>